<dbReference type="PANTHER" id="PTHR32322">
    <property type="entry name" value="INNER MEMBRANE TRANSPORTER"/>
    <property type="match status" value="1"/>
</dbReference>
<feature type="transmembrane region" description="Helical" evidence="5">
    <location>
        <begin position="7"/>
        <end position="27"/>
    </location>
</feature>
<organism evidence="7 8">
    <name type="scientific">Vibrio quintilis</name>
    <dbReference type="NCBI Taxonomy" id="1117707"/>
    <lineage>
        <taxon>Bacteria</taxon>
        <taxon>Pseudomonadati</taxon>
        <taxon>Pseudomonadota</taxon>
        <taxon>Gammaproteobacteria</taxon>
        <taxon>Vibrionales</taxon>
        <taxon>Vibrionaceae</taxon>
        <taxon>Vibrio</taxon>
    </lineage>
</organism>
<feature type="transmembrane region" description="Helical" evidence="5">
    <location>
        <begin position="90"/>
        <end position="108"/>
    </location>
</feature>
<dbReference type="GO" id="GO:0016020">
    <property type="term" value="C:membrane"/>
    <property type="evidence" value="ECO:0007669"/>
    <property type="project" value="UniProtKB-SubCell"/>
</dbReference>
<evidence type="ECO:0000256" key="5">
    <source>
        <dbReference type="SAM" id="Phobius"/>
    </source>
</evidence>
<feature type="transmembrane region" description="Helical" evidence="5">
    <location>
        <begin position="115"/>
        <end position="134"/>
    </location>
</feature>
<keyword evidence="4 5" id="KW-0472">Membrane</keyword>
<feature type="transmembrane region" description="Helical" evidence="5">
    <location>
        <begin position="205"/>
        <end position="226"/>
    </location>
</feature>
<dbReference type="InterPro" id="IPR050638">
    <property type="entry name" value="AA-Vitamin_Transporters"/>
</dbReference>
<keyword evidence="3 5" id="KW-1133">Transmembrane helix</keyword>
<feature type="transmembrane region" description="Helical" evidence="5">
    <location>
        <begin position="63"/>
        <end position="84"/>
    </location>
</feature>
<feature type="transmembrane region" description="Helical" evidence="5">
    <location>
        <begin position="33"/>
        <end position="51"/>
    </location>
</feature>
<dbReference type="Gene3D" id="1.10.3730.20">
    <property type="match status" value="1"/>
</dbReference>
<gene>
    <name evidence="7" type="primary">eamA_2</name>
    <name evidence="7" type="ORF">VQ7734_03414</name>
</gene>
<protein>
    <submittedName>
        <fullName evidence="7">Putative amino-acid metabolite efflux pump</fullName>
    </submittedName>
</protein>
<dbReference type="InterPro" id="IPR000620">
    <property type="entry name" value="EamA_dom"/>
</dbReference>
<keyword evidence="2 5" id="KW-0812">Transmembrane</keyword>
<proteinExistence type="predicted"/>
<dbReference type="SUPFAM" id="SSF103481">
    <property type="entry name" value="Multidrug resistance efflux transporter EmrE"/>
    <property type="match status" value="2"/>
</dbReference>
<keyword evidence="8" id="KW-1185">Reference proteome</keyword>
<evidence type="ECO:0000256" key="1">
    <source>
        <dbReference type="ARBA" id="ARBA00004141"/>
    </source>
</evidence>
<dbReference type="PANTHER" id="PTHR32322:SF9">
    <property type="entry name" value="AMINO-ACID METABOLITE EFFLUX PUMP-RELATED"/>
    <property type="match status" value="1"/>
</dbReference>
<evidence type="ECO:0000256" key="3">
    <source>
        <dbReference type="ARBA" id="ARBA00022989"/>
    </source>
</evidence>
<evidence type="ECO:0000259" key="6">
    <source>
        <dbReference type="Pfam" id="PF00892"/>
    </source>
</evidence>
<evidence type="ECO:0000256" key="2">
    <source>
        <dbReference type="ARBA" id="ARBA00022692"/>
    </source>
</evidence>
<name>A0A1M7YYH6_9VIBR</name>
<dbReference type="Proteomes" id="UP000184600">
    <property type="component" value="Unassembled WGS sequence"/>
</dbReference>
<evidence type="ECO:0000256" key="4">
    <source>
        <dbReference type="ARBA" id="ARBA00023136"/>
    </source>
</evidence>
<dbReference type="RefSeq" id="WP_073584767.1">
    <property type="nucleotide sequence ID" value="NZ_AP024897.1"/>
</dbReference>
<feature type="transmembrane region" description="Helical" evidence="5">
    <location>
        <begin position="238"/>
        <end position="257"/>
    </location>
</feature>
<feature type="transmembrane region" description="Helical" evidence="5">
    <location>
        <begin position="263"/>
        <end position="284"/>
    </location>
</feature>
<accession>A0A1M7YYH6</accession>
<comment type="subcellular location">
    <subcellularLocation>
        <location evidence="1">Membrane</location>
        <topology evidence="1">Multi-pass membrane protein</topology>
    </subcellularLocation>
</comment>
<feature type="domain" description="EamA" evidence="6">
    <location>
        <begin position="141"/>
        <end position="280"/>
    </location>
</feature>
<sequence>MSGRDLTLAVFVMAIWGFNYTMIKLGVSEVNPMLIAAGRFFCAAFPMVLFVRRPQVPWRYQIGYGLVFGVGIWGMASCAMYFGLSSGMTSVLLQLDVLTTVAVGVLLYKEVITRQMAAGIVIALAGVLVSVMYTNGNVTIAGLMLITVSAICWPFAGVILRRSGSKAPFAFNIWGMVFAPLPLVGLSVLFYGPQVLVTAYQQWNGHAWLSVLFQAYPTTIFGYWVWNRLVLKYPMSTIAPLTLLTTVFGVLSGWLIFDEQLTLLQWIACSAFLLGIALVVMPPVRFLSRLTRKPMAGQI</sequence>
<evidence type="ECO:0000313" key="8">
    <source>
        <dbReference type="Proteomes" id="UP000184600"/>
    </source>
</evidence>
<feature type="transmembrane region" description="Helical" evidence="5">
    <location>
        <begin position="172"/>
        <end position="193"/>
    </location>
</feature>
<evidence type="ECO:0000313" key="7">
    <source>
        <dbReference type="EMBL" id="SHO57644.1"/>
    </source>
</evidence>
<dbReference type="EMBL" id="FRFG01000043">
    <property type="protein sequence ID" value="SHO57644.1"/>
    <property type="molecule type" value="Genomic_DNA"/>
</dbReference>
<feature type="transmembrane region" description="Helical" evidence="5">
    <location>
        <begin position="140"/>
        <end position="160"/>
    </location>
</feature>
<dbReference type="InterPro" id="IPR037185">
    <property type="entry name" value="EmrE-like"/>
</dbReference>
<reference evidence="8" key="1">
    <citation type="submission" date="2016-12" db="EMBL/GenBank/DDBJ databases">
        <authorList>
            <person name="Rodrigo-Torres L."/>
            <person name="Arahal R.D."/>
            <person name="Lucena T."/>
        </authorList>
    </citation>
    <scope>NUCLEOTIDE SEQUENCE [LARGE SCALE GENOMIC DNA]</scope>
</reference>
<dbReference type="AlphaFoldDB" id="A0A1M7YYH6"/>
<dbReference type="Pfam" id="PF00892">
    <property type="entry name" value="EamA"/>
    <property type="match status" value="2"/>
</dbReference>
<feature type="domain" description="EamA" evidence="6">
    <location>
        <begin position="7"/>
        <end position="131"/>
    </location>
</feature>
<dbReference type="OrthoDB" id="7158585at2"/>